<keyword evidence="3" id="KW-1185">Reference proteome</keyword>
<evidence type="ECO:0000313" key="2">
    <source>
        <dbReference type="EMBL" id="MET1755046.1"/>
    </source>
</evidence>
<evidence type="ECO:0000313" key="3">
    <source>
        <dbReference type="Proteomes" id="UP001548713"/>
    </source>
</evidence>
<protein>
    <recommendedName>
        <fullName evidence="4">Lipoprotein</fullName>
    </recommendedName>
</protein>
<evidence type="ECO:0008006" key="4">
    <source>
        <dbReference type="Google" id="ProtNLM"/>
    </source>
</evidence>
<gene>
    <name evidence="2" type="ORF">ABVV53_06170</name>
</gene>
<comment type="caution">
    <text evidence="2">The sequence shown here is derived from an EMBL/GenBank/DDBJ whole genome shotgun (WGS) entry which is preliminary data.</text>
</comment>
<organism evidence="2 3">
    <name type="scientific">Novosphingobium kalidii</name>
    <dbReference type="NCBI Taxonomy" id="3230299"/>
    <lineage>
        <taxon>Bacteria</taxon>
        <taxon>Pseudomonadati</taxon>
        <taxon>Pseudomonadota</taxon>
        <taxon>Alphaproteobacteria</taxon>
        <taxon>Sphingomonadales</taxon>
        <taxon>Sphingomonadaceae</taxon>
        <taxon>Novosphingobium</taxon>
    </lineage>
</organism>
<feature type="region of interest" description="Disordered" evidence="1">
    <location>
        <begin position="25"/>
        <end position="57"/>
    </location>
</feature>
<evidence type="ECO:0000256" key="1">
    <source>
        <dbReference type="SAM" id="MobiDB-lite"/>
    </source>
</evidence>
<dbReference type="PROSITE" id="PS51257">
    <property type="entry name" value="PROKAR_LIPOPROTEIN"/>
    <property type="match status" value="1"/>
</dbReference>
<sequence length="183" mass="19469">MQSRIVKLLIALATAGTLVLSGCKQEDEAVPPPEPVATESEPLPEVTPTGESTGEASGIAAGLDMGALQEREEPKRLLRFYADAIRLGDWQAAAKAWTLDSLMTPEKLRDEFGGDAGPKVAVGKGDASSAAGTLFFQAPVVVDFADGRPSRRGTIVLRRANDVPGASPEQLVWRIERNSIMTQ</sequence>
<reference evidence="2 3" key="1">
    <citation type="submission" date="2024-07" db="EMBL/GenBank/DDBJ databases">
        <title>Novosphingobium kalidii RD2P27.</title>
        <authorList>
            <person name="Sun J.-Q."/>
        </authorList>
    </citation>
    <scope>NUCLEOTIDE SEQUENCE [LARGE SCALE GENOMIC DNA]</scope>
    <source>
        <strain evidence="2 3">RD2P27</strain>
    </source>
</reference>
<accession>A0ABV2CZM8</accession>
<name>A0ABV2CZM8_9SPHN</name>
<dbReference type="Proteomes" id="UP001548713">
    <property type="component" value="Unassembled WGS sequence"/>
</dbReference>
<dbReference type="RefSeq" id="WP_353983524.1">
    <property type="nucleotide sequence ID" value="NZ_JBEWLY010000010.1"/>
</dbReference>
<dbReference type="EMBL" id="JBEWLY010000010">
    <property type="protein sequence ID" value="MET1755046.1"/>
    <property type="molecule type" value="Genomic_DNA"/>
</dbReference>
<proteinExistence type="predicted"/>